<evidence type="ECO:0000313" key="4">
    <source>
        <dbReference type="Proteomes" id="UP000777784"/>
    </source>
</evidence>
<dbReference type="InterPro" id="IPR019494">
    <property type="entry name" value="FIST_C"/>
</dbReference>
<feature type="domain" description="FIST C-domain" evidence="2">
    <location>
        <begin position="219"/>
        <end position="358"/>
    </location>
</feature>
<gene>
    <name evidence="3" type="ORF">KJ970_02985</name>
</gene>
<organism evidence="3 4">
    <name type="scientific">Eiseniibacteriota bacterium</name>
    <dbReference type="NCBI Taxonomy" id="2212470"/>
    <lineage>
        <taxon>Bacteria</taxon>
        <taxon>Candidatus Eiseniibacteriota</taxon>
    </lineage>
</organism>
<comment type="caution">
    <text evidence="3">The sequence shown here is derived from an EMBL/GenBank/DDBJ whole genome shotgun (WGS) entry which is preliminary data.</text>
</comment>
<dbReference type="Pfam" id="PF08495">
    <property type="entry name" value="FIST"/>
    <property type="match status" value="1"/>
</dbReference>
<sequence>MKVEQRHWSESEGWSEMRGDGLGEKAQLVFVFAGTSIIEREDLLSDLYRAYPNAHIFGCSTAGEICSTEVSDDTLVATAIEFKSTRFQIVTEEIPNSDQSRSVGRRLARAFDPKGLVHIFLLSDGLNINGSELVKGLLKNLPKEVTATGGLSGDGTRFGRTFVIKEGKAKRNLVAAIGFYGGDLHIGYASLGGWDTFGPERLVTKSEGNILYQLDGKSALVLYKEYLGEHAGGLPSTALLFPLNVKVPGNERAVVRTILAIDEEKQSMTFAGDIPEGSYAQLMRANFDRLIDGAAGAATASYEAGGSRTPDLAILISCVGRKLVLNQRVEEEIECVRDVLGQHTVLTGFYSYGEISPFSPNAKCELHNQTMTITTMWEDEKAA</sequence>
<dbReference type="InterPro" id="IPR013702">
    <property type="entry name" value="FIST_domain_N"/>
</dbReference>
<dbReference type="SMART" id="SM01204">
    <property type="entry name" value="FIST_C"/>
    <property type="match status" value="1"/>
</dbReference>
<dbReference type="Pfam" id="PF10442">
    <property type="entry name" value="FIST_C"/>
    <property type="match status" value="1"/>
</dbReference>
<dbReference type="SMART" id="SM00897">
    <property type="entry name" value="FIST"/>
    <property type="match status" value="1"/>
</dbReference>
<proteinExistence type="predicted"/>
<evidence type="ECO:0000313" key="3">
    <source>
        <dbReference type="EMBL" id="MBU2689866.1"/>
    </source>
</evidence>
<dbReference type="EMBL" id="JAHJDP010000019">
    <property type="protein sequence ID" value="MBU2689866.1"/>
    <property type="molecule type" value="Genomic_DNA"/>
</dbReference>
<dbReference type="PANTHER" id="PTHR40252:SF2">
    <property type="entry name" value="BLR0328 PROTEIN"/>
    <property type="match status" value="1"/>
</dbReference>
<feature type="domain" description="FIST" evidence="1">
    <location>
        <begin position="25"/>
        <end position="218"/>
    </location>
</feature>
<protein>
    <submittedName>
        <fullName evidence="3">FIST C-terminal domain-containing protein</fullName>
    </submittedName>
</protein>
<reference evidence="3" key="1">
    <citation type="submission" date="2021-05" db="EMBL/GenBank/DDBJ databases">
        <title>Energy efficiency and biological interactions define the core microbiome of deep oligotrophic groundwater.</title>
        <authorList>
            <person name="Mehrshad M."/>
            <person name="Lopez-Fernandez M."/>
            <person name="Bell E."/>
            <person name="Bernier-Latmani R."/>
            <person name="Bertilsson S."/>
            <person name="Dopson M."/>
        </authorList>
    </citation>
    <scope>NUCLEOTIDE SEQUENCE</scope>
    <source>
        <strain evidence="3">Modern_marine.mb.64</strain>
    </source>
</reference>
<dbReference type="PANTHER" id="PTHR40252">
    <property type="entry name" value="BLR0328 PROTEIN"/>
    <property type="match status" value="1"/>
</dbReference>
<evidence type="ECO:0000259" key="1">
    <source>
        <dbReference type="SMART" id="SM00897"/>
    </source>
</evidence>
<evidence type="ECO:0000259" key="2">
    <source>
        <dbReference type="SMART" id="SM01204"/>
    </source>
</evidence>
<dbReference type="Proteomes" id="UP000777784">
    <property type="component" value="Unassembled WGS sequence"/>
</dbReference>
<name>A0A948RTU6_UNCEI</name>
<dbReference type="AlphaFoldDB" id="A0A948RTU6"/>
<accession>A0A948RTU6</accession>